<dbReference type="InterPro" id="IPR009075">
    <property type="entry name" value="AcylCo_DH/oxidase_C"/>
</dbReference>
<dbReference type="PROSITE" id="PS00073">
    <property type="entry name" value="ACYL_COA_DH_2"/>
    <property type="match status" value="1"/>
</dbReference>
<dbReference type="Pfam" id="PF02770">
    <property type="entry name" value="Acyl-CoA_dh_M"/>
    <property type="match status" value="1"/>
</dbReference>
<dbReference type="GO" id="GO:0050660">
    <property type="term" value="F:flavin adenine dinucleotide binding"/>
    <property type="evidence" value="ECO:0007669"/>
    <property type="project" value="InterPro"/>
</dbReference>
<dbReference type="InterPro" id="IPR037069">
    <property type="entry name" value="AcylCoA_DH/ox_N_sf"/>
</dbReference>
<dbReference type="InterPro" id="IPR036250">
    <property type="entry name" value="AcylCo_DH-like_C"/>
</dbReference>
<accession>W4LS97</accession>
<dbReference type="Proteomes" id="UP000019141">
    <property type="component" value="Unassembled WGS sequence"/>
</dbReference>
<evidence type="ECO:0000259" key="8">
    <source>
        <dbReference type="Pfam" id="PF02770"/>
    </source>
</evidence>
<name>W4LS97_ENTF1</name>
<evidence type="ECO:0000313" key="11">
    <source>
        <dbReference type="Proteomes" id="UP000019141"/>
    </source>
</evidence>
<dbReference type="PATRIC" id="fig|1429438.4.peg.2147"/>
<evidence type="ECO:0000256" key="4">
    <source>
        <dbReference type="ARBA" id="ARBA00022827"/>
    </source>
</evidence>
<evidence type="ECO:0000313" key="10">
    <source>
        <dbReference type="EMBL" id="ETX00626.1"/>
    </source>
</evidence>
<dbReference type="AlphaFoldDB" id="W4LS97"/>
<protein>
    <recommendedName>
        <fullName evidence="12">Butyryl-CoA dehydrogenase</fullName>
    </recommendedName>
</protein>
<dbReference type="Gene3D" id="1.20.140.10">
    <property type="entry name" value="Butyryl-CoA Dehydrogenase, subunit A, domain 3"/>
    <property type="match status" value="1"/>
</dbReference>
<dbReference type="FunFam" id="1.20.140.10:FF:000001">
    <property type="entry name" value="Acyl-CoA dehydrogenase"/>
    <property type="match status" value="1"/>
</dbReference>
<dbReference type="InterPro" id="IPR013786">
    <property type="entry name" value="AcylCoA_DH/ox_N"/>
</dbReference>
<dbReference type="Pfam" id="PF02771">
    <property type="entry name" value="Acyl-CoA_dh_N"/>
    <property type="match status" value="1"/>
</dbReference>
<comment type="cofactor">
    <cofactor evidence="1 6">
        <name>FAD</name>
        <dbReference type="ChEBI" id="CHEBI:57692"/>
    </cofactor>
</comment>
<dbReference type="PROSITE" id="PS00072">
    <property type="entry name" value="ACYL_COA_DH_1"/>
    <property type="match status" value="1"/>
</dbReference>
<comment type="similarity">
    <text evidence="2 6">Belongs to the acyl-CoA dehydrogenase family.</text>
</comment>
<feature type="domain" description="Acyl-CoA oxidase/dehydrogenase middle" evidence="8">
    <location>
        <begin position="129"/>
        <end position="222"/>
    </location>
</feature>
<dbReference type="Gene3D" id="1.10.540.10">
    <property type="entry name" value="Acyl-CoA dehydrogenase/oxidase, N-terminal domain"/>
    <property type="match status" value="1"/>
</dbReference>
<keyword evidence="11" id="KW-1185">Reference proteome</keyword>
<dbReference type="InterPro" id="IPR006091">
    <property type="entry name" value="Acyl-CoA_Oxase/DH_mid-dom"/>
</dbReference>
<reference evidence="10 11" key="1">
    <citation type="journal article" date="2014" name="Nature">
        <title>An environmental bacterial taxon with a large and distinct metabolic repertoire.</title>
        <authorList>
            <person name="Wilson M.C."/>
            <person name="Mori T."/>
            <person name="Ruckert C."/>
            <person name="Uria A.R."/>
            <person name="Helf M.J."/>
            <person name="Takada K."/>
            <person name="Gernert C."/>
            <person name="Steffens U.A."/>
            <person name="Heycke N."/>
            <person name="Schmitt S."/>
            <person name="Rinke C."/>
            <person name="Helfrich E.J."/>
            <person name="Brachmann A.O."/>
            <person name="Gurgui C."/>
            <person name="Wakimoto T."/>
            <person name="Kracht M."/>
            <person name="Crusemann M."/>
            <person name="Hentschel U."/>
            <person name="Abe I."/>
            <person name="Matsunaga S."/>
            <person name="Kalinowski J."/>
            <person name="Takeyama H."/>
            <person name="Piel J."/>
        </authorList>
    </citation>
    <scope>NUCLEOTIDE SEQUENCE [LARGE SCALE GENOMIC DNA]</scope>
    <source>
        <strain evidence="11">TSY1</strain>
    </source>
</reference>
<evidence type="ECO:0000259" key="7">
    <source>
        <dbReference type="Pfam" id="PF00441"/>
    </source>
</evidence>
<comment type="caution">
    <text evidence="10">The sequence shown here is derived from an EMBL/GenBank/DDBJ whole genome shotgun (WGS) entry which is preliminary data.</text>
</comment>
<dbReference type="EMBL" id="AZHW01000320">
    <property type="protein sequence ID" value="ETX00626.1"/>
    <property type="molecule type" value="Genomic_DNA"/>
</dbReference>
<organism evidence="10 11">
    <name type="scientific">Entotheonella factor</name>
    <dbReference type="NCBI Taxonomy" id="1429438"/>
    <lineage>
        <taxon>Bacteria</taxon>
        <taxon>Pseudomonadati</taxon>
        <taxon>Nitrospinota/Tectimicrobiota group</taxon>
        <taxon>Candidatus Tectimicrobiota</taxon>
        <taxon>Candidatus Entotheonellia</taxon>
        <taxon>Candidatus Entotheonellales</taxon>
        <taxon>Candidatus Entotheonellaceae</taxon>
        <taxon>Candidatus Entotheonella</taxon>
    </lineage>
</organism>
<evidence type="ECO:0000259" key="9">
    <source>
        <dbReference type="Pfam" id="PF02771"/>
    </source>
</evidence>
<dbReference type="Gene3D" id="2.40.110.10">
    <property type="entry name" value="Butyryl-CoA Dehydrogenase, subunit A, domain 2"/>
    <property type="match status" value="1"/>
</dbReference>
<dbReference type="SUPFAM" id="SSF47203">
    <property type="entry name" value="Acyl-CoA dehydrogenase C-terminal domain-like"/>
    <property type="match status" value="1"/>
</dbReference>
<dbReference type="InterPro" id="IPR006089">
    <property type="entry name" value="Acyl-CoA_DH_CS"/>
</dbReference>
<feature type="domain" description="Acyl-CoA dehydrogenase/oxidase N-terminal" evidence="9">
    <location>
        <begin position="7"/>
        <end position="120"/>
    </location>
</feature>
<dbReference type="SUPFAM" id="SSF56645">
    <property type="entry name" value="Acyl-CoA dehydrogenase NM domain-like"/>
    <property type="match status" value="1"/>
</dbReference>
<dbReference type="InterPro" id="IPR009100">
    <property type="entry name" value="AcylCoA_DH/oxidase_NM_dom_sf"/>
</dbReference>
<gene>
    <name evidence="10" type="ORF">ETSY1_10535</name>
</gene>
<evidence type="ECO:0000256" key="3">
    <source>
        <dbReference type="ARBA" id="ARBA00022630"/>
    </source>
</evidence>
<keyword evidence="3 6" id="KW-0285">Flavoprotein</keyword>
<evidence type="ECO:0008006" key="12">
    <source>
        <dbReference type="Google" id="ProtNLM"/>
    </source>
</evidence>
<dbReference type="PANTHER" id="PTHR43884">
    <property type="entry name" value="ACYL-COA DEHYDROGENASE"/>
    <property type="match status" value="1"/>
</dbReference>
<dbReference type="GO" id="GO:0003995">
    <property type="term" value="F:acyl-CoA dehydrogenase activity"/>
    <property type="evidence" value="ECO:0007669"/>
    <property type="project" value="InterPro"/>
</dbReference>
<keyword evidence="4 6" id="KW-0274">FAD</keyword>
<keyword evidence="5 6" id="KW-0560">Oxidoreductase</keyword>
<sequence>MEGFQLSEELVILRDQVRRIIREEIVPVEQNIDPDASELPPEDYARISKMTKDAGLWCMGSPQKYGGGGLNAFSMCVLAEEMVQHRMGLYNPGAGVFGRNVPAPIWSGSEEQIQKYAVPALREGHHTFFAITEPSGGSDPAGAMQTRAVRKGDVYVLNGNKIFISHADIGEWGVVFARTDPEAGRRGISAFILEKNTPGFTARPFKTLRTSAVPNEVSFEDCEIPVTQRIGEEGQGLFLAFDLLTRARFPYSAGNLGISVAAHRMAVDYVNQRQTFGEYLADRQAIQWMLADNELDIHTMRWLIWAGAWKADRGEDARVDASMAKVYSSEALGRVVDRCVQMHGGYGVSKELPLERWYREARIRRIGEGPSEVHRMVIARDLLRPGRERRRAAQGA</sequence>
<evidence type="ECO:0000256" key="6">
    <source>
        <dbReference type="RuleBase" id="RU362125"/>
    </source>
</evidence>
<evidence type="ECO:0000256" key="5">
    <source>
        <dbReference type="ARBA" id="ARBA00023002"/>
    </source>
</evidence>
<evidence type="ECO:0000256" key="1">
    <source>
        <dbReference type="ARBA" id="ARBA00001974"/>
    </source>
</evidence>
<dbReference type="HOGENOM" id="CLU_018204_3_5_7"/>
<dbReference type="PANTHER" id="PTHR43884:SF40">
    <property type="entry name" value="ACYL-COA DEHYDROGENASE"/>
    <property type="match status" value="1"/>
</dbReference>
<dbReference type="Pfam" id="PF00441">
    <property type="entry name" value="Acyl-CoA_dh_1"/>
    <property type="match status" value="1"/>
</dbReference>
<dbReference type="InterPro" id="IPR046373">
    <property type="entry name" value="Acyl-CoA_Oxase/DH_mid-dom_sf"/>
</dbReference>
<feature type="domain" description="Acyl-CoA dehydrogenase/oxidase C-terminal" evidence="7">
    <location>
        <begin position="234"/>
        <end position="382"/>
    </location>
</feature>
<evidence type="ECO:0000256" key="2">
    <source>
        <dbReference type="ARBA" id="ARBA00009347"/>
    </source>
</evidence>
<proteinExistence type="inferred from homology"/>